<dbReference type="PANTHER" id="PTHR12151:SF25">
    <property type="entry name" value="LINALOOL DEHYDRATASE_ISOMERASE DOMAIN-CONTAINING PROTEIN"/>
    <property type="match status" value="1"/>
</dbReference>
<organism evidence="2 3">
    <name type="scientific">Nemorincola caseinilytica</name>
    <dbReference type="NCBI Taxonomy" id="2054315"/>
    <lineage>
        <taxon>Bacteria</taxon>
        <taxon>Pseudomonadati</taxon>
        <taxon>Bacteroidota</taxon>
        <taxon>Chitinophagia</taxon>
        <taxon>Chitinophagales</taxon>
        <taxon>Chitinophagaceae</taxon>
        <taxon>Nemorincola</taxon>
    </lineage>
</organism>
<dbReference type="Gene3D" id="3.40.30.10">
    <property type="entry name" value="Glutaredoxin"/>
    <property type="match status" value="1"/>
</dbReference>
<dbReference type="PANTHER" id="PTHR12151">
    <property type="entry name" value="ELECTRON TRANSPORT PROTIN SCO1/SENC FAMILY MEMBER"/>
    <property type="match status" value="1"/>
</dbReference>
<keyword evidence="3" id="KW-1185">Reference proteome</keyword>
<dbReference type="SUPFAM" id="SSF52833">
    <property type="entry name" value="Thioredoxin-like"/>
    <property type="match status" value="1"/>
</dbReference>
<dbReference type="EMBL" id="BAABFA010000023">
    <property type="protein sequence ID" value="GAA4469192.1"/>
    <property type="molecule type" value="Genomic_DNA"/>
</dbReference>
<name>A0ABP8NL97_9BACT</name>
<protein>
    <submittedName>
        <fullName evidence="2">SCO family protein</fullName>
    </submittedName>
</protein>
<dbReference type="Pfam" id="PF02630">
    <property type="entry name" value="SCO1-SenC"/>
    <property type="match status" value="1"/>
</dbReference>
<gene>
    <name evidence="2" type="ORF">GCM10023093_28180</name>
</gene>
<proteinExistence type="inferred from homology"/>
<comment type="caution">
    <text evidence="2">The sequence shown here is derived from an EMBL/GenBank/DDBJ whole genome shotgun (WGS) entry which is preliminary data.</text>
</comment>
<dbReference type="CDD" id="cd02968">
    <property type="entry name" value="SCO"/>
    <property type="match status" value="1"/>
</dbReference>
<sequence length="240" mass="26977">MSTKKNGNKFIFGLAVAFVLPLSFYMIAKLLSKDKIHLPGHYRVERVNAVEEDGKTYNDTIYHSVADLSLTNQLGDKVTLNGTLGGRILVVDFIFTNCTGTCPRLTGNIRMLQKAFRRNPKMENGLENSVHFLSISVDPTRDTIEALRAYAERAGADHDHWWFLTGDKAAIYNYARNELGLAVGPGDGGAEDFIHTEKLVLIDAKRNIRGYYDGLDTVQIKKCADDIVLLTMEKEKKHRR</sequence>
<evidence type="ECO:0000256" key="1">
    <source>
        <dbReference type="ARBA" id="ARBA00010996"/>
    </source>
</evidence>
<dbReference type="Proteomes" id="UP001500067">
    <property type="component" value="Unassembled WGS sequence"/>
</dbReference>
<dbReference type="InterPro" id="IPR003782">
    <property type="entry name" value="SCO1/SenC"/>
</dbReference>
<dbReference type="RefSeq" id="WP_345084492.1">
    <property type="nucleotide sequence ID" value="NZ_BAABFA010000023.1"/>
</dbReference>
<dbReference type="InterPro" id="IPR036249">
    <property type="entry name" value="Thioredoxin-like_sf"/>
</dbReference>
<evidence type="ECO:0000313" key="2">
    <source>
        <dbReference type="EMBL" id="GAA4469192.1"/>
    </source>
</evidence>
<comment type="similarity">
    <text evidence="1">Belongs to the SCO1/2 family.</text>
</comment>
<reference evidence="3" key="1">
    <citation type="journal article" date="2019" name="Int. J. Syst. Evol. Microbiol.">
        <title>The Global Catalogue of Microorganisms (GCM) 10K type strain sequencing project: providing services to taxonomists for standard genome sequencing and annotation.</title>
        <authorList>
            <consortium name="The Broad Institute Genomics Platform"/>
            <consortium name="The Broad Institute Genome Sequencing Center for Infectious Disease"/>
            <person name="Wu L."/>
            <person name="Ma J."/>
        </authorList>
    </citation>
    <scope>NUCLEOTIDE SEQUENCE [LARGE SCALE GENOMIC DNA]</scope>
    <source>
        <strain evidence="3">JCM 32105</strain>
    </source>
</reference>
<accession>A0ABP8NL97</accession>
<evidence type="ECO:0000313" key="3">
    <source>
        <dbReference type="Proteomes" id="UP001500067"/>
    </source>
</evidence>